<dbReference type="PANTHER" id="PTHR30265:SF7">
    <property type="entry name" value="TRANSCRIPTION ANTITERMINATION PROTEIN RFAH"/>
    <property type="match status" value="1"/>
</dbReference>
<dbReference type="PANTHER" id="PTHR30265">
    <property type="entry name" value="RHO-INTERACTING TRANSCRIPTION TERMINATION FACTOR NUSG"/>
    <property type="match status" value="1"/>
</dbReference>
<evidence type="ECO:0000256" key="2">
    <source>
        <dbReference type="ARBA" id="ARBA00023015"/>
    </source>
</evidence>
<accession>A0A7S8FD12</accession>
<dbReference type="SUPFAM" id="SSF82679">
    <property type="entry name" value="N-utilization substance G protein NusG, N-terminal domain"/>
    <property type="match status" value="1"/>
</dbReference>
<dbReference type="Pfam" id="PF02357">
    <property type="entry name" value="NusG"/>
    <property type="match status" value="1"/>
</dbReference>
<evidence type="ECO:0000259" key="4">
    <source>
        <dbReference type="SMART" id="SM00738"/>
    </source>
</evidence>
<dbReference type="InterPro" id="IPR036735">
    <property type="entry name" value="NGN_dom_sf"/>
</dbReference>
<evidence type="ECO:0000313" key="6">
    <source>
        <dbReference type="Proteomes" id="UP000593737"/>
    </source>
</evidence>
<feature type="domain" description="NusG-like N-terminal" evidence="4">
    <location>
        <begin position="14"/>
        <end position="112"/>
    </location>
</feature>
<dbReference type="SMART" id="SM00738">
    <property type="entry name" value="NGN"/>
    <property type="match status" value="1"/>
</dbReference>
<dbReference type="InterPro" id="IPR043425">
    <property type="entry name" value="NusG-like"/>
</dbReference>
<dbReference type="GO" id="GO:0005829">
    <property type="term" value="C:cytosol"/>
    <property type="evidence" value="ECO:0007669"/>
    <property type="project" value="TreeGrafter"/>
</dbReference>
<keyword evidence="2" id="KW-0805">Transcription regulation</keyword>
<dbReference type="InterPro" id="IPR006645">
    <property type="entry name" value="NGN-like_dom"/>
</dbReference>
<keyword evidence="3" id="KW-0804">Transcription</keyword>
<reference evidence="5 6" key="1">
    <citation type="journal article" date="2020" name="ISME J.">
        <title>Enrichment and physiological characterization of a novel comammox Nitrospira indicates ammonium inhibition of complete nitrification.</title>
        <authorList>
            <person name="Sakoula D."/>
            <person name="Koch H."/>
            <person name="Frank J."/>
            <person name="Jetten M.S.M."/>
            <person name="van Kessel M.A.H.J."/>
            <person name="Lucker S."/>
        </authorList>
    </citation>
    <scope>NUCLEOTIDE SEQUENCE [LARGE SCALE GENOMIC DNA]</scope>
    <source>
        <strain evidence="5">Comreactor17</strain>
    </source>
</reference>
<dbReference type="EMBL" id="CP047423">
    <property type="protein sequence ID" value="QPD03593.1"/>
    <property type="molecule type" value="Genomic_DNA"/>
</dbReference>
<sequence>MDTLNDAQSTQIQGLRWYVVSTKVNHEKHVERNIAHAGIECYLPLLKERRIVRNEIITTINPLFPGYMFVRIDLAQHYRTVNYARGVRKIVGFGPRPVEVDSAMINSLRSRVSSSETDMLQRPEKLGHGQRVHIQGGPLSGLEAVFVGGMSGRQRAMVLLQALSLQARVVIEVDRLVPSVAA</sequence>
<gene>
    <name evidence="5" type="ORF">Nkreftii_001367</name>
</gene>
<evidence type="ECO:0000256" key="3">
    <source>
        <dbReference type="ARBA" id="ARBA00023163"/>
    </source>
</evidence>
<organism evidence="5 6">
    <name type="scientific">Candidatus Nitrospira kreftii</name>
    <dbReference type="NCBI Taxonomy" id="2652173"/>
    <lineage>
        <taxon>Bacteria</taxon>
        <taxon>Pseudomonadati</taxon>
        <taxon>Nitrospirota</taxon>
        <taxon>Nitrospiria</taxon>
        <taxon>Nitrospirales</taxon>
        <taxon>Nitrospiraceae</taxon>
        <taxon>Nitrospira</taxon>
    </lineage>
</organism>
<dbReference type="Proteomes" id="UP000593737">
    <property type="component" value="Chromosome"/>
</dbReference>
<protein>
    <recommendedName>
        <fullName evidence="4">NusG-like N-terminal domain-containing protein</fullName>
    </recommendedName>
</protein>
<dbReference type="Gene3D" id="3.30.70.940">
    <property type="entry name" value="NusG, N-terminal domain"/>
    <property type="match status" value="1"/>
</dbReference>
<dbReference type="GO" id="GO:0031564">
    <property type="term" value="P:transcription antitermination"/>
    <property type="evidence" value="ECO:0007669"/>
    <property type="project" value="UniProtKB-KW"/>
</dbReference>
<dbReference type="KEGG" id="nkf:Nkreftii_001367"/>
<evidence type="ECO:0000313" key="5">
    <source>
        <dbReference type="EMBL" id="QPD03593.1"/>
    </source>
</evidence>
<dbReference type="AlphaFoldDB" id="A0A7S8FD12"/>
<keyword evidence="1" id="KW-0889">Transcription antitermination</keyword>
<name>A0A7S8FD12_9BACT</name>
<proteinExistence type="predicted"/>
<dbReference type="GO" id="GO:0006354">
    <property type="term" value="P:DNA-templated transcription elongation"/>
    <property type="evidence" value="ECO:0007669"/>
    <property type="project" value="InterPro"/>
</dbReference>
<evidence type="ECO:0000256" key="1">
    <source>
        <dbReference type="ARBA" id="ARBA00022814"/>
    </source>
</evidence>